<dbReference type="Proteomes" id="UP000326877">
    <property type="component" value="Unassembled WGS sequence"/>
</dbReference>
<dbReference type="SUPFAM" id="SSF55909">
    <property type="entry name" value="Pentein"/>
    <property type="match status" value="1"/>
</dbReference>
<dbReference type="PANTHER" id="PTHR31377:SF0">
    <property type="entry name" value="AGMATINE DEIMINASE-RELATED"/>
    <property type="match status" value="1"/>
</dbReference>
<accession>A0A5N7CB57</accession>
<protein>
    <recommendedName>
        <fullName evidence="3">Peptidyl-arginine deiminase domain protein</fullName>
    </recommendedName>
</protein>
<sequence>MGWESRWNEVYEEICEALARETDTRIRKLSVNGMDELDPRYLVGSSRVEDEDAPAASYVNFYFVNRALIVLAFGDPTADQAAVEMYRHLAPERTVRTVLVNSLPRMGGVLHCVTQQIPLQI</sequence>
<keyword evidence="1" id="KW-0378">Hydrolase</keyword>
<organism evidence="2">
    <name type="scientific">Petromyces alliaceus</name>
    <name type="common">Aspergillus alliaceus</name>
    <dbReference type="NCBI Taxonomy" id="209559"/>
    <lineage>
        <taxon>Eukaryota</taxon>
        <taxon>Fungi</taxon>
        <taxon>Dikarya</taxon>
        <taxon>Ascomycota</taxon>
        <taxon>Pezizomycotina</taxon>
        <taxon>Eurotiomycetes</taxon>
        <taxon>Eurotiomycetidae</taxon>
        <taxon>Eurotiales</taxon>
        <taxon>Aspergillaceae</taxon>
        <taxon>Aspergillus</taxon>
        <taxon>Aspergillus subgen. Circumdati</taxon>
    </lineage>
</organism>
<gene>
    <name evidence="2" type="ORF">BDV23DRAFT_183136</name>
</gene>
<dbReference type="PANTHER" id="PTHR31377">
    <property type="entry name" value="AGMATINE DEIMINASE-RELATED"/>
    <property type="match status" value="1"/>
</dbReference>
<evidence type="ECO:0000256" key="1">
    <source>
        <dbReference type="ARBA" id="ARBA00022801"/>
    </source>
</evidence>
<dbReference type="Pfam" id="PF04371">
    <property type="entry name" value="PAD_porph"/>
    <property type="match status" value="1"/>
</dbReference>
<reference evidence="2" key="1">
    <citation type="submission" date="2019-04" db="EMBL/GenBank/DDBJ databases">
        <title>Friends and foes A comparative genomics studyof 23 Aspergillus species from section Flavi.</title>
        <authorList>
            <consortium name="DOE Joint Genome Institute"/>
            <person name="Kjaerbolling I."/>
            <person name="Vesth T."/>
            <person name="Frisvad J.C."/>
            <person name="Nybo J.L."/>
            <person name="Theobald S."/>
            <person name="Kildgaard S."/>
            <person name="Isbrandt T."/>
            <person name="Kuo A."/>
            <person name="Sato A."/>
            <person name="Lyhne E.K."/>
            <person name="Kogle M.E."/>
            <person name="Wiebenga A."/>
            <person name="Kun R.S."/>
            <person name="Lubbers R.J."/>
            <person name="Makela M.R."/>
            <person name="Barry K."/>
            <person name="Chovatia M."/>
            <person name="Clum A."/>
            <person name="Daum C."/>
            <person name="Haridas S."/>
            <person name="He G."/>
            <person name="LaButti K."/>
            <person name="Lipzen A."/>
            <person name="Mondo S."/>
            <person name="Riley R."/>
            <person name="Salamov A."/>
            <person name="Simmons B.A."/>
            <person name="Magnuson J.K."/>
            <person name="Henrissat B."/>
            <person name="Mortensen U.H."/>
            <person name="Larsen T.O."/>
            <person name="Devries R.P."/>
            <person name="Grigoriev I.V."/>
            <person name="Machida M."/>
            <person name="Baker S.E."/>
            <person name="Andersen M.R."/>
        </authorList>
    </citation>
    <scope>NUCLEOTIDE SEQUENCE [LARGE SCALE GENOMIC DNA]</scope>
    <source>
        <strain evidence="2">IBT 14317</strain>
    </source>
</reference>
<dbReference type="EMBL" id="ML735251">
    <property type="protein sequence ID" value="KAE8390813.1"/>
    <property type="molecule type" value="Genomic_DNA"/>
</dbReference>
<evidence type="ECO:0008006" key="3">
    <source>
        <dbReference type="Google" id="ProtNLM"/>
    </source>
</evidence>
<dbReference type="Gene3D" id="3.75.10.10">
    <property type="entry name" value="L-arginine/glycine Amidinotransferase, Chain A"/>
    <property type="match status" value="1"/>
</dbReference>
<dbReference type="GO" id="GO:0009446">
    <property type="term" value="P:putrescine biosynthetic process"/>
    <property type="evidence" value="ECO:0007669"/>
    <property type="project" value="InterPro"/>
</dbReference>
<dbReference type="InterPro" id="IPR007466">
    <property type="entry name" value="Peptidyl-Arg-deiminase_porph"/>
</dbReference>
<dbReference type="OrthoDB" id="544103at2759"/>
<dbReference type="GO" id="GO:0004668">
    <property type="term" value="F:protein-arginine deiminase activity"/>
    <property type="evidence" value="ECO:0007669"/>
    <property type="project" value="InterPro"/>
</dbReference>
<dbReference type="GO" id="GO:0047632">
    <property type="term" value="F:agmatine deiminase activity"/>
    <property type="evidence" value="ECO:0007669"/>
    <property type="project" value="TreeGrafter"/>
</dbReference>
<name>A0A5N7CB57_PETAA</name>
<proteinExistence type="predicted"/>
<dbReference type="AlphaFoldDB" id="A0A5N7CB57"/>
<evidence type="ECO:0000313" key="2">
    <source>
        <dbReference type="EMBL" id="KAE8390813.1"/>
    </source>
</evidence>